<reference evidence="2" key="1">
    <citation type="journal article" date="2017" name="Nat. Ecol. Evol.">
        <title>Genome expansion and lineage-specific genetic innovations in the forest pathogenic fungi Armillaria.</title>
        <authorList>
            <person name="Sipos G."/>
            <person name="Prasanna A.N."/>
            <person name="Walter M.C."/>
            <person name="O'Connor E."/>
            <person name="Balint B."/>
            <person name="Krizsan K."/>
            <person name="Kiss B."/>
            <person name="Hess J."/>
            <person name="Varga T."/>
            <person name="Slot J."/>
            <person name="Riley R."/>
            <person name="Boka B."/>
            <person name="Rigling D."/>
            <person name="Barry K."/>
            <person name="Lee J."/>
            <person name="Mihaltcheva S."/>
            <person name="LaButti K."/>
            <person name="Lipzen A."/>
            <person name="Waldron R."/>
            <person name="Moloney N.M."/>
            <person name="Sperisen C."/>
            <person name="Kredics L."/>
            <person name="Vagvoelgyi C."/>
            <person name="Patrignani A."/>
            <person name="Fitzpatrick D."/>
            <person name="Nagy I."/>
            <person name="Doyle S."/>
            <person name="Anderson J.B."/>
            <person name="Grigoriev I.V."/>
            <person name="Gueldener U."/>
            <person name="Muensterkoetter M."/>
            <person name="Nagy L.G."/>
        </authorList>
    </citation>
    <scope>NUCLEOTIDE SEQUENCE [LARGE SCALE GENOMIC DNA]</scope>
    <source>
        <strain evidence="2">Ar21-2</strain>
    </source>
</reference>
<sequence length="581" mass="65671">MSTSNWMPCTGCSCPNHHFLPQNTVSEDASFAAMDLTRLMRSNDQPSPTEADAIRGMISEHEERVAVTDLRISALSAFRQDMVNLIAKADETIAALRGERERVLVEMKEKRDLLSAVRRLPSEVLSQIFRETIEFPIKFTQSDRDALWWDFTPPQSSLWTIELVSRHWRTVALAFPELWSYLNIFITNHGFAEGEYSLIRRLGLQLARSQQSPLFLSICEDSDYEKLPSSLELLLYSVSTRLHEFHICTTARMLSAIPPLKLSLPSLEILSILCTDAFCISDYSDLKLVCNAPKLRNLTFTDVEDPGGSFAIPWAQITHCNISHIYHKNENPGPDPHRFLRVLRLMANLTSCDLVCEAYTDGFEAEPVACTKLQYFTLTSWPCHEAIPQLFSRLLLPSLSVFKAKCSVGNFRPDFEDTFRSIRHAINVSQSPLTTLEFENGLIAEEDLLSILRTTPTLEFLKLVDVGPHAITDQTLDELMVRPNKDFIMPRLSSLHLSAEMGFTSQKFVAMVESRQKGLLGVDHLKSVNICWVTDEDDLNENEASSVAILSALDSYRSEGLELILTTQKEPAQDSEDETED</sequence>
<dbReference type="InParanoid" id="A0A2H3CZT0"/>
<gene>
    <name evidence="1" type="ORF">ARMGADRAFT_474873</name>
</gene>
<dbReference type="OMA" id="THCNISH"/>
<protein>
    <submittedName>
        <fullName evidence="1">Uncharacterized protein</fullName>
    </submittedName>
</protein>
<dbReference type="STRING" id="47427.A0A2H3CZT0"/>
<dbReference type="SUPFAM" id="SSF52047">
    <property type="entry name" value="RNI-like"/>
    <property type="match status" value="1"/>
</dbReference>
<proteinExistence type="predicted"/>
<dbReference type="AlphaFoldDB" id="A0A2H3CZT0"/>
<dbReference type="Gene3D" id="3.80.10.10">
    <property type="entry name" value="Ribonuclease Inhibitor"/>
    <property type="match status" value="1"/>
</dbReference>
<evidence type="ECO:0000313" key="1">
    <source>
        <dbReference type="EMBL" id="PBK86994.1"/>
    </source>
</evidence>
<dbReference type="InterPro" id="IPR032675">
    <property type="entry name" value="LRR_dom_sf"/>
</dbReference>
<organism evidence="1 2">
    <name type="scientific">Armillaria gallica</name>
    <name type="common">Bulbous honey fungus</name>
    <name type="synonym">Armillaria bulbosa</name>
    <dbReference type="NCBI Taxonomy" id="47427"/>
    <lineage>
        <taxon>Eukaryota</taxon>
        <taxon>Fungi</taxon>
        <taxon>Dikarya</taxon>
        <taxon>Basidiomycota</taxon>
        <taxon>Agaricomycotina</taxon>
        <taxon>Agaricomycetes</taxon>
        <taxon>Agaricomycetidae</taxon>
        <taxon>Agaricales</taxon>
        <taxon>Marasmiineae</taxon>
        <taxon>Physalacriaceae</taxon>
        <taxon>Armillaria</taxon>
    </lineage>
</organism>
<dbReference type="OrthoDB" id="3365698at2759"/>
<dbReference type="Proteomes" id="UP000217790">
    <property type="component" value="Unassembled WGS sequence"/>
</dbReference>
<name>A0A2H3CZT0_ARMGA</name>
<accession>A0A2H3CZT0</accession>
<keyword evidence="2" id="KW-1185">Reference proteome</keyword>
<dbReference type="EMBL" id="KZ293681">
    <property type="protein sequence ID" value="PBK86994.1"/>
    <property type="molecule type" value="Genomic_DNA"/>
</dbReference>
<evidence type="ECO:0000313" key="2">
    <source>
        <dbReference type="Proteomes" id="UP000217790"/>
    </source>
</evidence>